<dbReference type="EMBL" id="UINC01192100">
    <property type="protein sequence ID" value="SVE07069.1"/>
    <property type="molecule type" value="Genomic_DNA"/>
</dbReference>
<proteinExistence type="predicted"/>
<name>A0A383AHN5_9ZZZZ</name>
<feature type="non-terminal residue" evidence="1">
    <location>
        <position position="1"/>
    </location>
</feature>
<protein>
    <submittedName>
        <fullName evidence="1">Uncharacterized protein</fullName>
    </submittedName>
</protein>
<sequence length="32" mass="3828">VVKDEDGKYHFIKPDSFEIVTTLKRRYKDENG</sequence>
<gene>
    <name evidence="1" type="ORF">METZ01_LOCUS459923</name>
</gene>
<accession>A0A383AHN5</accession>
<reference evidence="1" key="1">
    <citation type="submission" date="2018-05" db="EMBL/GenBank/DDBJ databases">
        <authorList>
            <person name="Lanie J.A."/>
            <person name="Ng W.-L."/>
            <person name="Kazmierczak K.M."/>
            <person name="Andrzejewski T.M."/>
            <person name="Davidsen T.M."/>
            <person name="Wayne K.J."/>
            <person name="Tettelin H."/>
            <person name="Glass J.I."/>
            <person name="Rusch D."/>
            <person name="Podicherti R."/>
            <person name="Tsui H.-C.T."/>
            <person name="Winkler M.E."/>
        </authorList>
    </citation>
    <scope>NUCLEOTIDE SEQUENCE</scope>
</reference>
<evidence type="ECO:0000313" key="1">
    <source>
        <dbReference type="EMBL" id="SVE07069.1"/>
    </source>
</evidence>
<feature type="non-terminal residue" evidence="1">
    <location>
        <position position="32"/>
    </location>
</feature>
<dbReference type="AlphaFoldDB" id="A0A383AHN5"/>
<organism evidence="1">
    <name type="scientific">marine metagenome</name>
    <dbReference type="NCBI Taxonomy" id="408172"/>
    <lineage>
        <taxon>unclassified sequences</taxon>
        <taxon>metagenomes</taxon>
        <taxon>ecological metagenomes</taxon>
    </lineage>
</organism>